<evidence type="ECO:0000256" key="3">
    <source>
        <dbReference type="ARBA" id="ARBA00012485"/>
    </source>
</evidence>
<dbReference type="EC" id="2.3.2.26" evidence="3"/>
<dbReference type="InterPro" id="IPR035983">
    <property type="entry name" value="Hect_E3_ubiquitin_ligase"/>
</dbReference>
<dbReference type="Gene3D" id="3.90.1750.10">
    <property type="entry name" value="Hect, E3 ligase catalytic domains"/>
    <property type="match status" value="1"/>
</dbReference>
<comment type="pathway">
    <text evidence="2">Protein modification; protein ubiquitination.</text>
</comment>
<evidence type="ECO:0000256" key="7">
    <source>
        <dbReference type="ARBA" id="ARBA00061247"/>
    </source>
</evidence>
<dbReference type="Proteomes" id="UP001140206">
    <property type="component" value="Chromosome 1"/>
</dbReference>
<dbReference type="Proteomes" id="UP001140206">
    <property type="component" value="Chromosome 2"/>
</dbReference>
<dbReference type="PANTHER" id="PTHR45700">
    <property type="entry name" value="UBIQUITIN-PROTEIN LIGASE E3C"/>
    <property type="match status" value="1"/>
</dbReference>
<comment type="caution">
    <text evidence="11">The sequence shown here is derived from an EMBL/GenBank/DDBJ whole genome shotgun (WGS) entry which is preliminary data.</text>
</comment>
<dbReference type="GO" id="GO:0061630">
    <property type="term" value="F:ubiquitin protein ligase activity"/>
    <property type="evidence" value="ECO:0007669"/>
    <property type="project" value="UniProtKB-EC"/>
</dbReference>
<proteinExistence type="inferred from homology"/>
<evidence type="ECO:0000256" key="5">
    <source>
        <dbReference type="ARBA" id="ARBA00022786"/>
    </source>
</evidence>
<dbReference type="FunFam" id="3.30.2410.10:FF:000017">
    <property type="entry name" value="E3 ubiquitin-protein ligase UPL7"/>
    <property type="match status" value="1"/>
</dbReference>
<keyword evidence="12" id="KW-1185">Reference proteome</keyword>
<sequence length="1100" mass="124712">MSVPPHQRQVSLRGASAREITRDALLEKVSHQRELRSYLRRAAAAALFIQRVWRRYSELKKVSVQLCEEWEELIDTHKRSMTAKWISDRVLRPFLFFITRRPWFYQKDDLQMVNSASCCFTILLGSINSSDPEKNFCLLSVGAQEERSTWQYQAKKLITLCFAILAECNFSKLGGATDKTVQLTALTMRLSICLTDSKTWKALNSENLREADVPVRKLITFLASERSSTYSCIRRYMTNLNTNKQTEKPIAPTDDRLLITASAVTLALRPFNLKDIEGAGYDMKRAYVEYVVYILTIPYLFRCLPSLLLPAVRHPSVLQPCLSILRTSEGEIFEEIARLQSSEKEALFAHKIPYPAWLLANIISLPTDSSHMTADFDCQLYIQAVNCTSGNLLKHLETNKESVDEINNDVKLSYVDLLKPVHQQWHLTKLLSLSSLSKGGNSLIDVIQFYYYMLQFFCVLNPVIGSMPILNVLSFNPEFVVKLWISLECSIFGANGQNTGGIKNFSRGVISQTRQNESFKDTKWSNMLQKIKGKSLETDETKLTSCSPVADLASSQDEFEMWDVEAVKKEIPKELLCSLHLFCAVYGHLLLVLDDIEFYEKQVPFTMDQQRKIASTLNTFVYNSFAQTGSQANKLLTNVTTRCLHLLYERDCRHRFCPDSLWLAPGRNDRIPIAAAARLHEAASMQGADSSCASSVLTTAPHVFPFEERVQIFREFVKLDKATRRISEPGQIEIVVRRDQIVEDGYRQLSHLGSRLKSSLHVSFVSECGLPEAGLDYGGLSKEFLTDVLKAAFNPEFGLFTQTSTSDSNLIPCLSARILPNGMEMLEFLGRIVGKAMYEGILLDYSFSLVFVQKLLGRYSFLDELSTLDSELYRNLMHLKHFDGDASELCLDFTITEELCGKMIVHELRPGGKNVPVTSENKLQYVHDMADFKLNRQILPFSNAFYRGLSDLISPSWLSLFNANEFNQLLSGGKQDFDVDDLRTNTKYTGGYSESSRAVKLFWEVIRGFNPKERCLLLKFVTSCSRAPLLGFKYLQPSFTIHKVACDVPLWATIGGQDVDRLPSASTCYNTLKLPTYKRASTLRSKLLYAISSNTGFELS</sequence>
<dbReference type="PROSITE" id="PS50237">
    <property type="entry name" value="HECT"/>
    <property type="match status" value="1"/>
</dbReference>
<protein>
    <recommendedName>
        <fullName evidence="3">HECT-type E3 ubiquitin transferase</fullName>
        <ecNumber evidence="3">2.3.2.26</ecNumber>
    </recommendedName>
</protein>
<evidence type="ECO:0000256" key="2">
    <source>
        <dbReference type="ARBA" id="ARBA00004906"/>
    </source>
</evidence>
<dbReference type="GO" id="GO:0006511">
    <property type="term" value="P:ubiquitin-dependent protein catabolic process"/>
    <property type="evidence" value="ECO:0007669"/>
    <property type="project" value="TreeGrafter"/>
</dbReference>
<evidence type="ECO:0000256" key="4">
    <source>
        <dbReference type="ARBA" id="ARBA00022679"/>
    </source>
</evidence>
<keyword evidence="5 8" id="KW-0833">Ubl conjugation pathway</keyword>
<dbReference type="PANTHER" id="PTHR45700:SF2">
    <property type="entry name" value="UBIQUITIN-PROTEIN LIGASE E3C"/>
    <property type="match status" value="1"/>
</dbReference>
<dbReference type="CDD" id="cd00078">
    <property type="entry name" value="HECTc"/>
    <property type="match status" value="1"/>
</dbReference>
<accession>A0AAV8GXU3</accession>
<evidence type="ECO:0000313" key="11">
    <source>
        <dbReference type="EMBL" id="KAJ4809259.1"/>
    </source>
</evidence>
<name>A0AAV8GXU3_9POAL</name>
<evidence type="ECO:0000256" key="6">
    <source>
        <dbReference type="ARBA" id="ARBA00057703"/>
    </source>
</evidence>
<evidence type="ECO:0000256" key="1">
    <source>
        <dbReference type="ARBA" id="ARBA00000885"/>
    </source>
</evidence>
<gene>
    <name evidence="11" type="ORF">LUZ62_021825</name>
    <name evidence="10" type="ORF">LUZ62_040971</name>
</gene>
<feature type="active site" description="Glycyl thioester intermediate" evidence="8">
    <location>
        <position position="1068"/>
    </location>
</feature>
<comment type="catalytic activity">
    <reaction evidence="1">
        <text>S-ubiquitinyl-[E2 ubiquitin-conjugating enzyme]-L-cysteine + [acceptor protein]-L-lysine = [E2 ubiquitin-conjugating enzyme]-L-cysteine + N(6)-ubiquitinyl-[acceptor protein]-L-lysine.</text>
        <dbReference type="EC" id="2.3.2.26"/>
    </reaction>
</comment>
<dbReference type="AlphaFoldDB" id="A0AAV8GXU3"/>
<dbReference type="InterPro" id="IPR000569">
    <property type="entry name" value="HECT_dom"/>
</dbReference>
<dbReference type="EMBL" id="JAMFTS010000001">
    <property type="protein sequence ID" value="KAJ4809259.1"/>
    <property type="molecule type" value="Genomic_DNA"/>
</dbReference>
<dbReference type="Pfam" id="PF00632">
    <property type="entry name" value="HECT"/>
    <property type="match status" value="1"/>
</dbReference>
<organism evidence="11 12">
    <name type="scientific">Rhynchospora pubera</name>
    <dbReference type="NCBI Taxonomy" id="906938"/>
    <lineage>
        <taxon>Eukaryota</taxon>
        <taxon>Viridiplantae</taxon>
        <taxon>Streptophyta</taxon>
        <taxon>Embryophyta</taxon>
        <taxon>Tracheophyta</taxon>
        <taxon>Spermatophyta</taxon>
        <taxon>Magnoliopsida</taxon>
        <taxon>Liliopsida</taxon>
        <taxon>Poales</taxon>
        <taxon>Cyperaceae</taxon>
        <taxon>Cyperoideae</taxon>
        <taxon>Rhynchosporeae</taxon>
        <taxon>Rhynchospora</taxon>
    </lineage>
</organism>
<dbReference type="Gene3D" id="3.30.2160.10">
    <property type="entry name" value="Hect, E3 ligase catalytic domain"/>
    <property type="match status" value="1"/>
</dbReference>
<comment type="function">
    <text evidence="6">Probable E3 ubiquitin-protein ligase which mediates ubiquitination and subsequent proteasomal degradation of target proteins.</text>
</comment>
<comment type="similarity">
    <text evidence="7">Belongs to the UPL family.</text>
</comment>
<dbReference type="Gene3D" id="3.30.2410.10">
    <property type="entry name" value="Hect, E3 ligase catalytic domain"/>
    <property type="match status" value="1"/>
</dbReference>
<evidence type="ECO:0000256" key="8">
    <source>
        <dbReference type="PROSITE-ProRule" id="PRU00104"/>
    </source>
</evidence>
<dbReference type="SUPFAM" id="SSF56204">
    <property type="entry name" value="Hect, E3 ligase catalytic domain"/>
    <property type="match status" value="1"/>
</dbReference>
<keyword evidence="4" id="KW-0808">Transferase</keyword>
<dbReference type="GO" id="GO:0000209">
    <property type="term" value="P:protein polyubiquitination"/>
    <property type="evidence" value="ECO:0007669"/>
    <property type="project" value="InterPro"/>
</dbReference>
<evidence type="ECO:0000313" key="10">
    <source>
        <dbReference type="EMBL" id="KAJ4789725.1"/>
    </source>
</evidence>
<dbReference type="SMART" id="SM00119">
    <property type="entry name" value="HECTc"/>
    <property type="match status" value="1"/>
</dbReference>
<dbReference type="FunFam" id="3.30.2160.10:FF:000002">
    <property type="entry name" value="Putative Ubiquitin-protein ligase E3C"/>
    <property type="match status" value="1"/>
</dbReference>
<dbReference type="EMBL" id="JAMFTS010000002">
    <property type="protein sequence ID" value="KAJ4789725.1"/>
    <property type="molecule type" value="Genomic_DNA"/>
</dbReference>
<dbReference type="InterPro" id="IPR044611">
    <property type="entry name" value="E3A/B/C-like"/>
</dbReference>
<reference evidence="11" key="1">
    <citation type="submission" date="2022-08" db="EMBL/GenBank/DDBJ databases">
        <authorList>
            <person name="Marques A."/>
        </authorList>
    </citation>
    <scope>NUCLEOTIDE SEQUENCE</scope>
    <source>
        <strain evidence="11">RhyPub2mFocal</strain>
        <tissue evidence="11">Leaves</tissue>
    </source>
</reference>
<feature type="domain" description="HECT" evidence="9">
    <location>
        <begin position="756"/>
        <end position="1100"/>
    </location>
</feature>
<evidence type="ECO:0000313" key="12">
    <source>
        <dbReference type="Proteomes" id="UP001140206"/>
    </source>
</evidence>
<evidence type="ECO:0000259" key="9">
    <source>
        <dbReference type="PROSITE" id="PS50237"/>
    </source>
</evidence>